<feature type="transmembrane region" description="Helical" evidence="2">
    <location>
        <begin position="6"/>
        <end position="26"/>
    </location>
</feature>
<evidence type="ECO:0000313" key="5">
    <source>
        <dbReference type="Proteomes" id="UP000055136"/>
    </source>
</evidence>
<feature type="transmembrane region" description="Helical" evidence="2">
    <location>
        <begin position="59"/>
        <end position="81"/>
    </location>
</feature>
<reference evidence="4" key="1">
    <citation type="submission" date="2015-10" db="EMBL/GenBank/DDBJ databases">
        <title>Description of Candidatus Tenderia electrophaga gen. nov, sp. nov., an Uncultivated Electroautotroph from a Biocathode Enrichment.</title>
        <authorList>
            <person name="Eddie B.J."/>
            <person name="Malanoski A.P."/>
            <person name="Wang Z."/>
            <person name="Hall R.J."/>
            <person name="Oh S.D."/>
            <person name="Heiner C."/>
            <person name="Lin B."/>
            <person name="Strycharz-Glaven S.M."/>
        </authorList>
    </citation>
    <scope>NUCLEOTIDE SEQUENCE [LARGE SCALE GENOMIC DNA]</scope>
    <source>
        <strain evidence="4">NRL1</strain>
    </source>
</reference>
<keyword evidence="2" id="KW-0812">Transmembrane</keyword>
<dbReference type="EMBL" id="CP013099">
    <property type="protein sequence ID" value="ALP53713.1"/>
    <property type="molecule type" value="Genomic_DNA"/>
</dbReference>
<dbReference type="Proteomes" id="UP000055136">
    <property type="component" value="Chromosome"/>
</dbReference>
<keyword evidence="2" id="KW-0472">Membrane</keyword>
<evidence type="ECO:0000256" key="1">
    <source>
        <dbReference type="SAM" id="MobiDB-lite"/>
    </source>
</evidence>
<dbReference type="STRING" id="1748243.Tel_11510"/>
<proteinExistence type="predicted"/>
<organism evidence="4 5">
    <name type="scientific">Candidatus Tenderia electrophaga</name>
    <dbReference type="NCBI Taxonomy" id="1748243"/>
    <lineage>
        <taxon>Bacteria</taxon>
        <taxon>Pseudomonadati</taxon>
        <taxon>Pseudomonadota</taxon>
        <taxon>Gammaproteobacteria</taxon>
        <taxon>Candidatus Tenderiales</taxon>
        <taxon>Candidatus Tenderiaceae</taxon>
        <taxon>Candidatus Tenderia</taxon>
    </lineage>
</organism>
<feature type="compositionally biased region" description="Basic and acidic residues" evidence="1">
    <location>
        <begin position="705"/>
        <end position="717"/>
    </location>
</feature>
<keyword evidence="2" id="KW-1133">Transmembrane helix</keyword>
<sequence length="921" mass="98748">MPSWEIFTYGGGAVLLQLFNGLVAILGDNDYLVLLKITGLITVIWVIIEAIFMRRPISIQPFVVVILVFYVLFIPRVNVIITDRINPANSGVVANVPIGVGFTASMASNVGDWMARTFESVLSLPNDLQYSSNGLLFGSNLLRASTQFEITDSRLAGNISEFMQQCVFYDILTGFYTWGDIVDEPDLWTMLQSTANPARSFQYLDASGSKSIVTCPAGAALLNTDWTNEITRARQIYGNRLFPGDPLAEAKFMAALPVSYAYMSNITTTAADSIRQNMMANAVKRSLTRFAARADASAAAQDLALAQAEAQRSASYSVLGELAGKTLPLLRNIFEVLVYGMFPLFLVLMFTPAAGKALMFYLKSVFWLQLWAPLYALINLIMTSYSADTGMAVATLPSGGQALTLATATALGNVNADIAAIASYMAWMIPLISWGVVNAGAGMSMSMLASGLGAITQQAGSRAAADISHGNVSMGNMGLYGQHGFKNDFAPAYAGGVGTMVDGQGTTHKMMPTGAETLSYQQSNLGFGTQITNAMRSSVATQLSESQESAWQNTAAYSQSLASNYSDMKRFVDQTSSGTGVSQEFKMQDGTSVQQEFGELTSVANNFASKYGVSNDQAVAMIGAAGFGGKIPLTEIGADIKAQFRNQDALQNAWSEAQQLNQSTNFSERYQNVSSAVQAEAARVSSEHNDSFAGEVAGGLTEQTQYRDDAQTSYRDVDQWQHTKSRVDDQGFSFQGDVGMAVRRFMIEEENRSPADVDSIIHRHNMGDTSATATLSDSVSHFAQAHGKELAGIQAAPDTHTVSDAGEAHTAAIGSRRSQVAESGLSNSAVVRQAAQASGIQGERDVSDGVATLMDESGLGIDAATTRIGMGRASVTDDGQQLEETVEDKQRIHSVGTAPSIHETMDKVKTKLTNKFSDLFD</sequence>
<feature type="transmembrane region" description="Helical" evidence="2">
    <location>
        <begin position="418"/>
        <end position="437"/>
    </location>
</feature>
<feature type="transmembrane region" description="Helical" evidence="2">
    <location>
        <begin position="33"/>
        <end position="53"/>
    </location>
</feature>
<dbReference type="Pfam" id="PF07916">
    <property type="entry name" value="TraG_N"/>
    <property type="match status" value="1"/>
</dbReference>
<keyword evidence="5" id="KW-1185">Reference proteome</keyword>
<feature type="transmembrane region" description="Helical" evidence="2">
    <location>
        <begin position="360"/>
        <end position="378"/>
    </location>
</feature>
<evidence type="ECO:0000256" key="2">
    <source>
        <dbReference type="SAM" id="Phobius"/>
    </source>
</evidence>
<feature type="domain" description="TraG N-terminal Proteobacteria" evidence="3">
    <location>
        <begin position="5"/>
        <end position="459"/>
    </location>
</feature>
<feature type="region of interest" description="Disordered" evidence="1">
    <location>
        <begin position="681"/>
        <end position="717"/>
    </location>
</feature>
<evidence type="ECO:0000313" key="4">
    <source>
        <dbReference type="EMBL" id="ALP53713.1"/>
    </source>
</evidence>
<feature type="transmembrane region" description="Helical" evidence="2">
    <location>
        <begin position="336"/>
        <end position="354"/>
    </location>
</feature>
<name>A0A0S2TEY2_9GAMM</name>
<dbReference type="KEGG" id="tee:Tel_11510"/>
<dbReference type="AlphaFoldDB" id="A0A0S2TEY2"/>
<protein>
    <recommendedName>
        <fullName evidence="3">TraG N-terminal Proteobacteria domain-containing protein</fullName>
    </recommendedName>
</protein>
<evidence type="ECO:0000259" key="3">
    <source>
        <dbReference type="Pfam" id="PF07916"/>
    </source>
</evidence>
<gene>
    <name evidence="4" type="ORF">Tel_11510</name>
</gene>
<accession>A0A0S2TEY2</accession>
<dbReference type="InterPro" id="IPR012931">
    <property type="entry name" value="TraG_N_Proteobacteria"/>
</dbReference>